<organism evidence="2 3">
    <name type="scientific">Candidatus Brocadia fulgida</name>
    <dbReference type="NCBI Taxonomy" id="380242"/>
    <lineage>
        <taxon>Bacteria</taxon>
        <taxon>Pseudomonadati</taxon>
        <taxon>Planctomycetota</taxon>
        <taxon>Candidatus Brocadiia</taxon>
        <taxon>Candidatus Brocadiales</taxon>
        <taxon>Candidatus Brocadiaceae</taxon>
        <taxon>Candidatus Brocadia</taxon>
    </lineage>
</organism>
<name>A0A0M2USS4_9BACT</name>
<dbReference type="AlphaFoldDB" id="A0A0M2USS4"/>
<protein>
    <submittedName>
        <fullName evidence="2">Uncharacterized protein</fullName>
    </submittedName>
</protein>
<feature type="transmembrane region" description="Helical" evidence="1">
    <location>
        <begin position="37"/>
        <end position="54"/>
    </location>
</feature>
<evidence type="ECO:0000256" key="1">
    <source>
        <dbReference type="SAM" id="Phobius"/>
    </source>
</evidence>
<dbReference type="EMBL" id="LAQJ01000229">
    <property type="protein sequence ID" value="KKO18897.1"/>
    <property type="molecule type" value="Genomic_DNA"/>
</dbReference>
<keyword evidence="1" id="KW-0812">Transmembrane</keyword>
<keyword evidence="3" id="KW-1185">Reference proteome</keyword>
<evidence type="ECO:0000313" key="3">
    <source>
        <dbReference type="Proteomes" id="UP000034954"/>
    </source>
</evidence>
<accession>A0A0M2USS4</accession>
<feature type="transmembrane region" description="Helical" evidence="1">
    <location>
        <begin position="6"/>
        <end position="25"/>
    </location>
</feature>
<proteinExistence type="predicted"/>
<gene>
    <name evidence="2" type="ORF">BROFUL_02398</name>
</gene>
<keyword evidence="1" id="KW-0472">Membrane</keyword>
<sequence length="146" mass="16118">MESVNITISAGAFLAILAVLVLFRAKNSKYEVRPTDIVVAVLPIVLFLLVTGKIQKFEFGEFKIESAFVKASTSSIASQVTPLRGLPSEPVRIDPKLGVAEIPHLIERKTEGLLFRLGHGGYWGPAIEEYLVSLVKYPFLRYSITV</sequence>
<comment type="caution">
    <text evidence="2">The sequence shown here is derived from an EMBL/GenBank/DDBJ whole genome shotgun (WGS) entry which is preliminary data.</text>
</comment>
<reference evidence="2 3" key="1">
    <citation type="journal article" date="2013" name="BMC Microbiol.">
        <title>Identification of the type II cytochrome c maturation pathway in anammox bacteria by comparative genomics.</title>
        <authorList>
            <person name="Ferousi C."/>
            <person name="Speth D.R."/>
            <person name="Reimann J."/>
            <person name="Op den Camp H.J."/>
            <person name="Allen J.W."/>
            <person name="Keltjens J.T."/>
            <person name="Jetten M.S."/>
        </authorList>
    </citation>
    <scope>NUCLEOTIDE SEQUENCE [LARGE SCALE GENOMIC DNA]</scope>
    <source>
        <strain evidence="2">RU1</strain>
    </source>
</reference>
<keyword evidence="1" id="KW-1133">Transmembrane helix</keyword>
<evidence type="ECO:0000313" key="2">
    <source>
        <dbReference type="EMBL" id="KKO18897.1"/>
    </source>
</evidence>
<dbReference type="Proteomes" id="UP000034954">
    <property type="component" value="Unassembled WGS sequence"/>
</dbReference>